<name>A0A0S7WPK2_UNCT6</name>
<dbReference type="STRING" id="1703770.AMJ39_08695"/>
<protein>
    <submittedName>
        <fullName evidence="2">Uncharacterized protein</fullName>
    </submittedName>
</protein>
<evidence type="ECO:0000313" key="3">
    <source>
        <dbReference type="Proteomes" id="UP000052008"/>
    </source>
</evidence>
<proteinExistence type="predicted"/>
<feature type="region of interest" description="Disordered" evidence="1">
    <location>
        <begin position="45"/>
        <end position="66"/>
    </location>
</feature>
<dbReference type="Proteomes" id="UP000052008">
    <property type="component" value="Unassembled WGS sequence"/>
</dbReference>
<dbReference type="EMBL" id="LIZS01000078">
    <property type="protein sequence ID" value="KPJ52088.1"/>
    <property type="molecule type" value="Genomic_DNA"/>
</dbReference>
<comment type="caution">
    <text evidence="2">The sequence shown here is derived from an EMBL/GenBank/DDBJ whole genome shotgun (WGS) entry which is preliminary data.</text>
</comment>
<sequence>MADRLSCRDLVEEEGEGKVNEMEPWDRLRRIESRRERHVEEFEMNGLGGLRMTDGGSRQGEGTRCE</sequence>
<organism evidence="2 3">
    <name type="scientific">candidate division TA06 bacterium DG_24</name>
    <dbReference type="NCBI Taxonomy" id="1703770"/>
    <lineage>
        <taxon>Bacteria</taxon>
        <taxon>Bacteria division TA06</taxon>
    </lineage>
</organism>
<gene>
    <name evidence="2" type="ORF">AMJ39_08695</name>
</gene>
<evidence type="ECO:0000256" key="1">
    <source>
        <dbReference type="SAM" id="MobiDB-lite"/>
    </source>
</evidence>
<evidence type="ECO:0000313" key="2">
    <source>
        <dbReference type="EMBL" id="KPJ52088.1"/>
    </source>
</evidence>
<reference evidence="2 3" key="1">
    <citation type="journal article" date="2015" name="Microbiome">
        <title>Genomic resolution of linkages in carbon, nitrogen, and sulfur cycling among widespread estuary sediment bacteria.</title>
        <authorList>
            <person name="Baker B.J."/>
            <person name="Lazar C.S."/>
            <person name="Teske A.P."/>
            <person name="Dick G.J."/>
        </authorList>
    </citation>
    <scope>NUCLEOTIDE SEQUENCE [LARGE SCALE GENOMIC DNA]</scope>
    <source>
        <strain evidence="2">DG_24</strain>
    </source>
</reference>
<dbReference type="AlphaFoldDB" id="A0A0S7WPK2"/>
<accession>A0A0S7WPK2</accession>